<gene>
    <name evidence="1" type="ORF">F0415_10630</name>
</gene>
<reference evidence="1 2" key="2">
    <citation type="submission" date="2019-09" db="EMBL/GenBank/DDBJ databases">
        <authorList>
            <person name="Mazur A."/>
        </authorList>
    </citation>
    <scope>NUCLEOTIDE SEQUENCE [LARGE SCALE GENOMIC DNA]</scope>
    <source>
        <strain evidence="1 2">3729k</strain>
    </source>
</reference>
<name>A0A5B2Z8I8_9GAMM</name>
<protein>
    <submittedName>
        <fullName evidence="1">DUF3501 family protein</fullName>
    </submittedName>
</protein>
<keyword evidence="2" id="KW-1185">Reference proteome</keyword>
<dbReference type="AlphaFoldDB" id="A0A5B2Z8I8"/>
<proteinExistence type="predicted"/>
<evidence type="ECO:0000313" key="1">
    <source>
        <dbReference type="EMBL" id="KAA2284195.1"/>
    </source>
</evidence>
<accession>A0A5B2Z8I8</accession>
<dbReference type="EMBL" id="VUOD01000009">
    <property type="protein sequence ID" value="KAA2284195.1"/>
    <property type="molecule type" value="Genomic_DNA"/>
</dbReference>
<dbReference type="RefSeq" id="WP_149861200.1">
    <property type="nucleotide sequence ID" value="NZ_VUOD01000009.1"/>
</dbReference>
<sequence>MKRLERGDLYPLELYAERRPAFRSRVLAHKRQRRLHLGAHVTLLFEDRLTVQYQVQEMLRIERIFEPAAIQEELDAYNPLIPDGDNLKATMLIEFPDIAVRRRELARLGGIEHRVYARVQDSPPVYAIADEDLPRSDQDKTAAVHFLRFEFTRAMIAALRNGDGLAFGIDDDRLRLHAEAGEDIRQALIADFD</sequence>
<dbReference type="Proteomes" id="UP000322165">
    <property type="component" value="Unassembled WGS sequence"/>
</dbReference>
<evidence type="ECO:0000313" key="2">
    <source>
        <dbReference type="Proteomes" id="UP000322165"/>
    </source>
</evidence>
<dbReference type="InterPro" id="IPR021890">
    <property type="entry name" value="DUF3501"/>
</dbReference>
<reference evidence="1 2" key="1">
    <citation type="submission" date="2019-09" db="EMBL/GenBank/DDBJ databases">
        <title>Arenimonas chukotkensis sp. nov., a bacterium isolated from Chukotka hot spring, Arctic region, Russia.</title>
        <authorList>
            <person name="Zayulina K.S."/>
            <person name="Prokofeva M.I."/>
            <person name="Elcheninov A.G."/>
            <person name="Novikov A."/>
            <person name="Kochetkova T.V."/>
            <person name="Kublanov I.V."/>
        </authorList>
    </citation>
    <scope>NUCLEOTIDE SEQUENCE [LARGE SCALE GENOMIC DNA]</scope>
    <source>
        <strain evidence="1 2">3729k</strain>
    </source>
</reference>
<comment type="caution">
    <text evidence="1">The sequence shown here is derived from an EMBL/GenBank/DDBJ whole genome shotgun (WGS) entry which is preliminary data.</text>
</comment>
<dbReference type="Pfam" id="PF12007">
    <property type="entry name" value="DUF3501"/>
    <property type="match status" value="1"/>
</dbReference>
<organism evidence="1 2">
    <name type="scientific">Arenimonas fontis</name>
    <dbReference type="NCBI Taxonomy" id="2608255"/>
    <lineage>
        <taxon>Bacteria</taxon>
        <taxon>Pseudomonadati</taxon>
        <taxon>Pseudomonadota</taxon>
        <taxon>Gammaproteobacteria</taxon>
        <taxon>Lysobacterales</taxon>
        <taxon>Lysobacteraceae</taxon>
        <taxon>Arenimonas</taxon>
    </lineage>
</organism>